<comment type="subcellular location">
    <subcellularLocation>
        <location evidence="8">Cell inner membrane</location>
        <topology evidence="8">Multi-pass membrane protein</topology>
    </subcellularLocation>
    <subcellularLocation>
        <location evidence="1">Cell membrane</location>
        <topology evidence="1">Multi-pass membrane protein</topology>
    </subcellularLocation>
</comment>
<dbReference type="InterPro" id="IPR020846">
    <property type="entry name" value="MFS_dom"/>
</dbReference>
<dbReference type="Proteomes" id="UP000005713">
    <property type="component" value="Unassembled WGS sequence"/>
</dbReference>
<comment type="similarity">
    <text evidence="2 8">Belongs to the major facilitator superfamily. Bcr/CmlA family.</text>
</comment>
<dbReference type="PANTHER" id="PTHR43124:SF3">
    <property type="entry name" value="CHLORAMPHENICOL EFFLUX PUMP RV0191"/>
    <property type="match status" value="1"/>
</dbReference>
<dbReference type="CDD" id="cd17320">
    <property type="entry name" value="MFS_MdfA_MDR_like"/>
    <property type="match status" value="1"/>
</dbReference>
<feature type="transmembrane region" description="Helical" evidence="8">
    <location>
        <begin position="129"/>
        <end position="149"/>
    </location>
</feature>
<evidence type="ECO:0000313" key="11">
    <source>
        <dbReference type="Proteomes" id="UP000005713"/>
    </source>
</evidence>
<dbReference type="eggNOG" id="COG2814">
    <property type="taxonomic scope" value="Bacteria"/>
</dbReference>
<keyword evidence="4" id="KW-1003">Cell membrane</keyword>
<keyword evidence="3 8" id="KW-0813">Transport</keyword>
<name>A3JZL6_SAGS3</name>
<evidence type="ECO:0000256" key="3">
    <source>
        <dbReference type="ARBA" id="ARBA00022448"/>
    </source>
</evidence>
<comment type="caution">
    <text evidence="10">The sequence shown here is derived from an EMBL/GenBank/DDBJ whole genome shotgun (WGS) entry which is preliminary data.</text>
</comment>
<feature type="transmembrane region" description="Helical" evidence="8">
    <location>
        <begin position="274"/>
        <end position="292"/>
    </location>
</feature>
<dbReference type="Gene3D" id="1.20.1720.10">
    <property type="entry name" value="Multidrug resistance protein D"/>
    <property type="match status" value="1"/>
</dbReference>
<evidence type="ECO:0000256" key="1">
    <source>
        <dbReference type="ARBA" id="ARBA00004651"/>
    </source>
</evidence>
<dbReference type="GO" id="GO:0042910">
    <property type="term" value="F:xenobiotic transmembrane transporter activity"/>
    <property type="evidence" value="ECO:0007669"/>
    <property type="project" value="InterPro"/>
</dbReference>
<keyword evidence="5 8" id="KW-0812">Transmembrane</keyword>
<dbReference type="Pfam" id="PF07690">
    <property type="entry name" value="MFS_1"/>
    <property type="match status" value="1"/>
</dbReference>
<keyword evidence="8" id="KW-0997">Cell inner membrane</keyword>
<evidence type="ECO:0000256" key="4">
    <source>
        <dbReference type="ARBA" id="ARBA00022475"/>
    </source>
</evidence>
<dbReference type="InterPro" id="IPR011701">
    <property type="entry name" value="MFS"/>
</dbReference>
<dbReference type="NCBIfam" id="TIGR00710">
    <property type="entry name" value="efflux_Bcr_CflA"/>
    <property type="match status" value="1"/>
</dbReference>
<reference evidence="10 11" key="1">
    <citation type="submission" date="2006-06" db="EMBL/GenBank/DDBJ databases">
        <authorList>
            <person name="Moran M.A."/>
            <person name="Ferriera S."/>
            <person name="Johnson J."/>
            <person name="Kravitz S."/>
            <person name="Beeson K."/>
            <person name="Sutton G."/>
            <person name="Rogers Y.-H."/>
            <person name="Friedman R."/>
            <person name="Frazier M."/>
            <person name="Venter J.C."/>
        </authorList>
    </citation>
    <scope>NUCLEOTIDE SEQUENCE [LARGE SCALE GENOMIC DNA]</scope>
    <source>
        <strain evidence="10 11">E-37</strain>
    </source>
</reference>
<feature type="transmembrane region" description="Helical" evidence="8">
    <location>
        <begin position="104"/>
        <end position="123"/>
    </location>
</feature>
<dbReference type="PANTHER" id="PTHR43124">
    <property type="entry name" value="PURINE EFFLUX PUMP PBUE"/>
    <property type="match status" value="1"/>
</dbReference>
<feature type="transmembrane region" description="Helical" evidence="8">
    <location>
        <begin position="193"/>
        <end position="211"/>
    </location>
</feature>
<dbReference type="SUPFAM" id="SSF103473">
    <property type="entry name" value="MFS general substrate transporter"/>
    <property type="match status" value="1"/>
</dbReference>
<accession>A3JZL6</accession>
<feature type="transmembrane region" description="Helical" evidence="8">
    <location>
        <begin position="238"/>
        <end position="262"/>
    </location>
</feature>
<dbReference type="PROSITE" id="PS00216">
    <property type="entry name" value="SUGAR_TRANSPORT_1"/>
    <property type="match status" value="1"/>
</dbReference>
<organism evidence="10 11">
    <name type="scientific">Sagittula stellata (strain ATCC 700073 / DSM 11524 / E-37)</name>
    <dbReference type="NCBI Taxonomy" id="388399"/>
    <lineage>
        <taxon>Bacteria</taxon>
        <taxon>Pseudomonadati</taxon>
        <taxon>Pseudomonadota</taxon>
        <taxon>Alphaproteobacteria</taxon>
        <taxon>Rhodobacterales</taxon>
        <taxon>Roseobacteraceae</taxon>
        <taxon>Sagittula</taxon>
    </lineage>
</organism>
<evidence type="ECO:0000256" key="8">
    <source>
        <dbReference type="RuleBase" id="RU365088"/>
    </source>
</evidence>
<feature type="transmembrane region" description="Helical" evidence="8">
    <location>
        <begin position="304"/>
        <end position="327"/>
    </location>
</feature>
<dbReference type="EMBL" id="AAYA01000002">
    <property type="protein sequence ID" value="EBA09919.1"/>
    <property type="molecule type" value="Genomic_DNA"/>
</dbReference>
<feature type="domain" description="Major facilitator superfamily (MFS) profile" evidence="9">
    <location>
        <begin position="38"/>
        <end position="422"/>
    </location>
</feature>
<evidence type="ECO:0000313" key="10">
    <source>
        <dbReference type="EMBL" id="EBA09919.1"/>
    </source>
</evidence>
<keyword evidence="6 8" id="KW-1133">Transmembrane helix</keyword>
<keyword evidence="11" id="KW-1185">Reference proteome</keyword>
<evidence type="ECO:0000256" key="7">
    <source>
        <dbReference type="ARBA" id="ARBA00023136"/>
    </source>
</evidence>
<protein>
    <recommendedName>
        <fullName evidence="8">Bcr/CflA family efflux transporter</fullName>
    </recommendedName>
</protein>
<dbReference type="InterPro" id="IPR004812">
    <property type="entry name" value="Efflux_drug-R_Bcr/CmlA"/>
</dbReference>
<feature type="transmembrane region" description="Helical" evidence="8">
    <location>
        <begin position="333"/>
        <end position="356"/>
    </location>
</feature>
<feature type="transmembrane region" description="Helical" evidence="8">
    <location>
        <begin position="368"/>
        <end position="386"/>
    </location>
</feature>
<dbReference type="InterPro" id="IPR005829">
    <property type="entry name" value="Sugar_transporter_CS"/>
</dbReference>
<dbReference type="InterPro" id="IPR050189">
    <property type="entry name" value="MFS_Efflux_Transporters"/>
</dbReference>
<evidence type="ECO:0000256" key="2">
    <source>
        <dbReference type="ARBA" id="ARBA00006236"/>
    </source>
</evidence>
<dbReference type="PROSITE" id="PS50850">
    <property type="entry name" value="MFS"/>
    <property type="match status" value="1"/>
</dbReference>
<dbReference type="GO" id="GO:0005886">
    <property type="term" value="C:plasma membrane"/>
    <property type="evidence" value="ECO:0007669"/>
    <property type="project" value="UniProtKB-SubCell"/>
</dbReference>
<feature type="transmembrane region" description="Helical" evidence="8">
    <location>
        <begin position="161"/>
        <end position="187"/>
    </location>
</feature>
<dbReference type="AlphaFoldDB" id="A3JZL6"/>
<feature type="transmembrane region" description="Helical" evidence="8">
    <location>
        <begin position="39"/>
        <end position="60"/>
    </location>
</feature>
<evidence type="ECO:0000256" key="6">
    <source>
        <dbReference type="ARBA" id="ARBA00022989"/>
    </source>
</evidence>
<evidence type="ECO:0000259" key="9">
    <source>
        <dbReference type="PROSITE" id="PS50850"/>
    </source>
</evidence>
<gene>
    <name evidence="10" type="ORF">SSE37_08923</name>
</gene>
<sequence>MHEMDMYPHGQTARAALPVFGMTPSRQKRFLDRTTPPHILTLVLLASMTALTLNVFVPALQIMADWYETEYHIMQLAISLTLLMNAVLQLLIGPIADNLGRRPVILGGLAIFVLATVGCIMATKVEVFLAFRMMQASVVVGMVLSRAVVRDLYPPDKAASMIGYVTMGMSLVPMISPIFGGALAEAFGWHSNFWLMLVAGVAMLALVWADLGETATRSGLTLGKQFSQYPELLRSPRFWGYALACAFSSGAFFSYVGGASFVGIEVFGLTTANLGYFFGAPAVGYFLGNFLSGRFSARFGINRMILWGAFIVTIGLAVSILVFAAGFGSQWTFFGFMTLVGLGNGMCIPNATAGALSVRPHLAGTASGLAGAIMLGGGAGLSQMAGTMLTPETGAWPLLWMMFGSSVASILAISLVIWRERQLRGLDAA</sequence>
<proteinExistence type="inferred from homology"/>
<dbReference type="InterPro" id="IPR036259">
    <property type="entry name" value="MFS_trans_sf"/>
</dbReference>
<dbReference type="GO" id="GO:1990961">
    <property type="term" value="P:xenobiotic detoxification by transmembrane export across the plasma membrane"/>
    <property type="evidence" value="ECO:0007669"/>
    <property type="project" value="InterPro"/>
</dbReference>
<feature type="transmembrane region" description="Helical" evidence="8">
    <location>
        <begin position="72"/>
        <end position="92"/>
    </location>
</feature>
<keyword evidence="7 8" id="KW-0472">Membrane</keyword>
<evidence type="ECO:0000256" key="5">
    <source>
        <dbReference type="ARBA" id="ARBA00022692"/>
    </source>
</evidence>
<feature type="transmembrane region" description="Helical" evidence="8">
    <location>
        <begin position="398"/>
        <end position="418"/>
    </location>
</feature>